<evidence type="ECO:0000313" key="1">
    <source>
        <dbReference type="EMBL" id="MFC7339386.1"/>
    </source>
</evidence>
<dbReference type="InterPro" id="IPR027417">
    <property type="entry name" value="P-loop_NTPase"/>
</dbReference>
<dbReference type="RefSeq" id="WP_379716101.1">
    <property type="nucleotide sequence ID" value="NZ_JBHTBS010000016.1"/>
</dbReference>
<evidence type="ECO:0000313" key="2">
    <source>
        <dbReference type="Proteomes" id="UP001596472"/>
    </source>
</evidence>
<keyword evidence="2" id="KW-1185">Reference proteome</keyword>
<protein>
    <recommendedName>
        <fullName evidence="3">Sulfotransferase</fullName>
    </recommendedName>
</protein>
<organism evidence="1 2">
    <name type="scientific">Haloferula chungangensis</name>
    <dbReference type="NCBI Taxonomy" id="1048331"/>
    <lineage>
        <taxon>Bacteria</taxon>
        <taxon>Pseudomonadati</taxon>
        <taxon>Verrucomicrobiota</taxon>
        <taxon>Verrucomicrobiia</taxon>
        <taxon>Verrucomicrobiales</taxon>
        <taxon>Verrucomicrobiaceae</taxon>
        <taxon>Haloferula</taxon>
    </lineage>
</organism>
<proteinExistence type="predicted"/>
<accession>A0ABW2LD13</accession>
<dbReference type="SUPFAM" id="SSF52540">
    <property type="entry name" value="P-loop containing nucleoside triphosphate hydrolases"/>
    <property type="match status" value="1"/>
</dbReference>
<comment type="caution">
    <text evidence="1">The sequence shown here is derived from an EMBL/GenBank/DDBJ whole genome shotgun (WGS) entry which is preliminary data.</text>
</comment>
<reference evidence="2" key="1">
    <citation type="journal article" date="2019" name="Int. J. Syst. Evol. Microbiol.">
        <title>The Global Catalogue of Microorganisms (GCM) 10K type strain sequencing project: providing services to taxonomists for standard genome sequencing and annotation.</title>
        <authorList>
            <consortium name="The Broad Institute Genomics Platform"/>
            <consortium name="The Broad Institute Genome Sequencing Center for Infectious Disease"/>
            <person name="Wu L."/>
            <person name="Ma J."/>
        </authorList>
    </citation>
    <scope>NUCLEOTIDE SEQUENCE [LARGE SCALE GENOMIC DNA]</scope>
    <source>
        <strain evidence="2">CGMCC 4.1467</strain>
    </source>
</reference>
<dbReference type="EMBL" id="JBHTBS010000016">
    <property type="protein sequence ID" value="MFC7339386.1"/>
    <property type="molecule type" value="Genomic_DNA"/>
</dbReference>
<dbReference type="Gene3D" id="3.40.50.300">
    <property type="entry name" value="P-loop containing nucleotide triphosphate hydrolases"/>
    <property type="match status" value="1"/>
</dbReference>
<evidence type="ECO:0008006" key="3">
    <source>
        <dbReference type="Google" id="ProtNLM"/>
    </source>
</evidence>
<sequence length="291" mass="33032">MTLDVSSINVIKMINDSSPTTMDANLRIDTGSMGGETEESRSSLCLHWVIGGEGTGHHALRHAFDRYLKRPDVLDKGPHYPLWVRMWDAHLPRLPRKAIQGAFRSLVAQYCASGVRAIFEDTSFPYGGVGNVWSRFASPKSRRGPLRRPDIAEMLRLLEGLPMKILVLHRSPILTVNSTLSRGFSSDLQFEAELAETTHQYIAEQVGSLPESSYRTLAFERLVEDPLTCLKALAQWWEIDETHAAEGAEKIRKPTSLNEVSEDRLRFLEQYFSEEKRLRWDSVYQNNSLVS</sequence>
<name>A0ABW2LD13_9BACT</name>
<gene>
    <name evidence="1" type="ORF">ACFQY0_19495</name>
</gene>
<dbReference type="Proteomes" id="UP001596472">
    <property type="component" value="Unassembled WGS sequence"/>
</dbReference>